<keyword evidence="13" id="KW-1185">Reference proteome</keyword>
<dbReference type="GO" id="GO:0015079">
    <property type="term" value="F:potassium ion transmembrane transporter activity"/>
    <property type="evidence" value="ECO:0007669"/>
    <property type="project" value="InterPro"/>
</dbReference>
<protein>
    <submittedName>
        <fullName evidence="12">Potassium transporter</fullName>
    </submittedName>
</protein>
<keyword evidence="6" id="KW-0630">Potassium</keyword>
<dbReference type="PRINTS" id="PR00335">
    <property type="entry name" value="KUPTAKETRKA"/>
</dbReference>
<dbReference type="KEGG" id="mut:GVT53_02355"/>
<dbReference type="InterPro" id="IPR006036">
    <property type="entry name" value="K_uptake_TrkA"/>
</dbReference>
<dbReference type="SUPFAM" id="SSF51735">
    <property type="entry name" value="NAD(P)-binding Rossmann-fold domains"/>
    <property type="match status" value="1"/>
</dbReference>
<evidence type="ECO:0000256" key="4">
    <source>
        <dbReference type="ARBA" id="ARBA00022538"/>
    </source>
</evidence>
<dbReference type="Pfam" id="PF02254">
    <property type="entry name" value="TrkA_N"/>
    <property type="match status" value="1"/>
</dbReference>
<keyword evidence="9 10" id="KW-0472">Membrane</keyword>
<evidence type="ECO:0000256" key="2">
    <source>
        <dbReference type="ARBA" id="ARBA00022448"/>
    </source>
</evidence>
<dbReference type="Gene3D" id="3.40.50.720">
    <property type="entry name" value="NAD(P)-binding Rossmann-like Domain"/>
    <property type="match status" value="1"/>
</dbReference>
<keyword evidence="7 10" id="KW-1133">Transmembrane helix</keyword>
<feature type="transmembrane region" description="Helical" evidence="10">
    <location>
        <begin position="190"/>
        <end position="212"/>
    </location>
</feature>
<feature type="transmembrane region" description="Helical" evidence="10">
    <location>
        <begin position="304"/>
        <end position="323"/>
    </location>
</feature>
<evidence type="ECO:0000256" key="10">
    <source>
        <dbReference type="SAM" id="Phobius"/>
    </source>
</evidence>
<dbReference type="PANTHER" id="PTHR46157">
    <property type="entry name" value="K(+) EFFLUX ANTIPORTER 3, CHLOROPLASTIC"/>
    <property type="match status" value="1"/>
</dbReference>
<accession>A0A6G7IY86</accession>
<evidence type="ECO:0000313" key="12">
    <source>
        <dbReference type="EMBL" id="QII43571.1"/>
    </source>
</evidence>
<evidence type="ECO:0000256" key="1">
    <source>
        <dbReference type="ARBA" id="ARBA00004127"/>
    </source>
</evidence>
<dbReference type="GO" id="GO:0015297">
    <property type="term" value="F:antiporter activity"/>
    <property type="evidence" value="ECO:0007669"/>
    <property type="project" value="UniProtKB-KW"/>
</dbReference>
<dbReference type="Gene3D" id="1.20.1530.20">
    <property type="match status" value="1"/>
</dbReference>
<dbReference type="EMBL" id="CP049616">
    <property type="protein sequence ID" value="QII43571.1"/>
    <property type="molecule type" value="Genomic_DNA"/>
</dbReference>
<evidence type="ECO:0000259" key="11">
    <source>
        <dbReference type="PROSITE" id="PS51201"/>
    </source>
</evidence>
<feature type="transmembrane region" description="Helical" evidence="10">
    <location>
        <begin position="87"/>
        <end position="109"/>
    </location>
</feature>
<evidence type="ECO:0000256" key="5">
    <source>
        <dbReference type="ARBA" id="ARBA00022692"/>
    </source>
</evidence>
<keyword evidence="2" id="KW-0813">Transport</keyword>
<feature type="transmembrane region" description="Helical" evidence="10">
    <location>
        <begin position="56"/>
        <end position="75"/>
    </location>
</feature>
<feature type="domain" description="RCK N-terminal" evidence="11">
    <location>
        <begin position="413"/>
        <end position="537"/>
    </location>
</feature>
<dbReference type="InterPro" id="IPR003148">
    <property type="entry name" value="RCK_N"/>
</dbReference>
<dbReference type="RefSeq" id="WP_166247241.1">
    <property type="nucleotide sequence ID" value="NZ_CP049616.1"/>
</dbReference>
<feature type="transmembrane region" description="Helical" evidence="10">
    <location>
        <begin position="278"/>
        <end position="298"/>
    </location>
</feature>
<reference evidence="12 13" key="1">
    <citation type="submission" date="2020-02" db="EMBL/GenBank/DDBJ databases">
        <title>Complete genome of Muricauda sp. 501str8.</title>
        <authorList>
            <person name="Dong B."/>
            <person name="Zhu S."/>
            <person name="Yang J."/>
            <person name="Chen J."/>
        </authorList>
    </citation>
    <scope>NUCLEOTIDE SEQUENCE [LARGE SCALE GENOMIC DNA]</scope>
    <source>
        <strain evidence="12 13">501str8</strain>
    </source>
</reference>
<feature type="transmembrane region" description="Helical" evidence="10">
    <location>
        <begin position="147"/>
        <end position="170"/>
    </location>
</feature>
<feature type="transmembrane region" description="Helical" evidence="10">
    <location>
        <begin position="115"/>
        <end position="135"/>
    </location>
</feature>
<dbReference type="FunFam" id="3.40.50.720:FF:000036">
    <property type="entry name" value="Glutathione-regulated potassium-efflux system protein KefB"/>
    <property type="match status" value="1"/>
</dbReference>
<dbReference type="GO" id="GO:1902600">
    <property type="term" value="P:proton transmembrane transport"/>
    <property type="evidence" value="ECO:0007669"/>
    <property type="project" value="InterPro"/>
</dbReference>
<evidence type="ECO:0000313" key="13">
    <source>
        <dbReference type="Proteomes" id="UP000502928"/>
    </source>
</evidence>
<dbReference type="PANTHER" id="PTHR46157:SF4">
    <property type="entry name" value="K(+) EFFLUX ANTIPORTER 3, CHLOROPLASTIC"/>
    <property type="match status" value="1"/>
</dbReference>
<dbReference type="PROSITE" id="PS51201">
    <property type="entry name" value="RCK_N"/>
    <property type="match status" value="1"/>
</dbReference>
<dbReference type="GO" id="GO:0012505">
    <property type="term" value="C:endomembrane system"/>
    <property type="evidence" value="ECO:0007669"/>
    <property type="project" value="UniProtKB-SubCell"/>
</dbReference>
<dbReference type="InterPro" id="IPR036291">
    <property type="entry name" value="NAD(P)-bd_dom_sf"/>
</dbReference>
<gene>
    <name evidence="12" type="ORF">GVT53_02355</name>
</gene>
<keyword evidence="3" id="KW-0050">Antiport</keyword>
<evidence type="ECO:0000256" key="7">
    <source>
        <dbReference type="ARBA" id="ARBA00022989"/>
    </source>
</evidence>
<dbReference type="Proteomes" id="UP000502928">
    <property type="component" value="Chromosome"/>
</dbReference>
<name>A0A6G7IY86_9FLAO</name>
<dbReference type="InterPro" id="IPR038770">
    <property type="entry name" value="Na+/solute_symporter_sf"/>
</dbReference>
<evidence type="ECO:0000256" key="8">
    <source>
        <dbReference type="ARBA" id="ARBA00023065"/>
    </source>
</evidence>
<keyword evidence="8" id="KW-0406">Ion transport</keyword>
<dbReference type="InterPro" id="IPR006153">
    <property type="entry name" value="Cation/H_exchanger_TM"/>
</dbReference>
<evidence type="ECO:0000256" key="6">
    <source>
        <dbReference type="ARBA" id="ARBA00022958"/>
    </source>
</evidence>
<dbReference type="Pfam" id="PF00999">
    <property type="entry name" value="Na_H_Exchanger"/>
    <property type="match status" value="1"/>
</dbReference>
<feature type="transmembrane region" description="Helical" evidence="10">
    <location>
        <begin position="364"/>
        <end position="386"/>
    </location>
</feature>
<comment type="subcellular location">
    <subcellularLocation>
        <location evidence="1">Endomembrane system</location>
        <topology evidence="1">Multi-pass membrane protein</topology>
    </subcellularLocation>
</comment>
<feature type="transmembrane region" description="Helical" evidence="10">
    <location>
        <begin position="31"/>
        <end position="50"/>
    </location>
</feature>
<evidence type="ECO:0000256" key="3">
    <source>
        <dbReference type="ARBA" id="ARBA00022449"/>
    </source>
</evidence>
<sequence>MEYNFFFQVFVFLLGTVIMVPIARFFKLGSVLGYLLAGILIGPSALDLIAYEGHTVMQAAEFGVIMMLFVIGLELEPSKMWRMRKSILGLGGAQLVVTTVLVLCIAMGLGFHWKVGLILGFVMATSSTAMVMQIFSEKGWKDTSAGTNGFSVLLLQDMAVIPIMAIIPLLSDVPMEPNKDIPTFFNDLSSTGQTLLLIGSVTAIILMGRYVLYPLFRLVARFRLREVFTATVLLLIIGVGLLMDMVGLSPALGAFLSGVLLANSEYRHEIETAIDPFKGLLLGLFFIAVGTLIDFGLIYENPLLIIGLVVSILILKGLVIFLLGKLFKMSNSQNFLFSTGLSQIGGFGFVLLSISYATGALSRYITDILMVVVAITMAATPFIMLLSERMVKFLFCPVQIEEKPSAHDVMPEANKVIIAGFGQFGNIIGRFLNAHDVGVTILDNDSDRVDFFRKIGIKIYYGDASRHDLLEIAGAKDAEVIIVALGDREKRMEVIEMVKKHFPHLYILARSESRYDAYDQMNAGIMHIYRETLDTSLRLGTDVLKILGFDENQAKKAANTFLSHDERTLKHLSSIRNDQEYIKAAREVVNELEVIIKADSQAYEKDSD</sequence>
<dbReference type="AlphaFoldDB" id="A0A6G7IY86"/>
<feature type="transmembrane region" description="Helical" evidence="10">
    <location>
        <begin position="6"/>
        <end position="26"/>
    </location>
</feature>
<feature type="transmembrane region" description="Helical" evidence="10">
    <location>
        <begin position="335"/>
        <end position="358"/>
    </location>
</feature>
<feature type="transmembrane region" description="Helical" evidence="10">
    <location>
        <begin position="224"/>
        <end position="242"/>
    </location>
</feature>
<organism evidence="12 13">
    <name type="scientific">Flagellimonas oceani</name>
    <dbReference type="NCBI Taxonomy" id="2698672"/>
    <lineage>
        <taxon>Bacteria</taxon>
        <taxon>Pseudomonadati</taxon>
        <taxon>Bacteroidota</taxon>
        <taxon>Flavobacteriia</taxon>
        <taxon>Flavobacteriales</taxon>
        <taxon>Flavobacteriaceae</taxon>
        <taxon>Flagellimonas</taxon>
    </lineage>
</organism>
<proteinExistence type="predicted"/>
<keyword evidence="5 10" id="KW-0812">Transmembrane</keyword>
<keyword evidence="4" id="KW-0633">Potassium transport</keyword>
<dbReference type="GO" id="GO:0005886">
    <property type="term" value="C:plasma membrane"/>
    <property type="evidence" value="ECO:0007669"/>
    <property type="project" value="InterPro"/>
</dbReference>
<evidence type="ECO:0000256" key="9">
    <source>
        <dbReference type="ARBA" id="ARBA00023136"/>
    </source>
</evidence>